<dbReference type="Pfam" id="PF00107">
    <property type="entry name" value="ADH_zinc_N"/>
    <property type="match status" value="1"/>
</dbReference>
<dbReference type="Proteomes" id="UP001418444">
    <property type="component" value="Unassembled WGS sequence"/>
</dbReference>
<protein>
    <submittedName>
        <fullName evidence="8">NAD(P)-dependent alcohol dehydrogenase</fullName>
    </submittedName>
</protein>
<keyword evidence="3 6" id="KW-0479">Metal-binding</keyword>
<sequence length="363" mass="37148">MRTQAALLRSTDGRFSLEDIDLDEPGPGEVAVRIVAVGVCHTDVLPRVVPLAPLPLIPGHEGAGVVASIGPGVVDVAVGDHVVLSFSSCGHCESCLSAHPAYCDEFGPRNMSGRRPDGSGGATDAAGDPVGARWFGQSSFARHAVVAARDVVVVPDDLPLEALGPLGCGVLTGAGAVFTALEVTPGTSLVVSGAGAVGLSAIMAAAAAGATTIVAVDLNADRLALARELGATHVVDGAADDVAKQLRAIRPGGLRYALDTTGVPSVISTALDSLRVNGVCGIVGIQRGPLSIGPAQLTVGRTLKGIIEGDAVPRQLIPRLLDLWAQGRFPFDRLVRTYPLARIDDAERAMRSGEVVKPVLVMD</sequence>
<dbReference type="InterPro" id="IPR013149">
    <property type="entry name" value="ADH-like_C"/>
</dbReference>
<name>A0ABP7NV31_9ACTN</name>
<feature type="domain" description="Enoyl reductase (ER)" evidence="7">
    <location>
        <begin position="10"/>
        <end position="360"/>
    </location>
</feature>
<evidence type="ECO:0000256" key="6">
    <source>
        <dbReference type="RuleBase" id="RU361277"/>
    </source>
</evidence>
<dbReference type="Gene3D" id="3.90.180.10">
    <property type="entry name" value="Medium-chain alcohol dehydrogenases, catalytic domain"/>
    <property type="match status" value="1"/>
</dbReference>
<dbReference type="RefSeq" id="WP_344781513.1">
    <property type="nucleotide sequence ID" value="NZ_BAAAZW010000003.1"/>
</dbReference>
<dbReference type="SUPFAM" id="SSF50129">
    <property type="entry name" value="GroES-like"/>
    <property type="match status" value="1"/>
</dbReference>
<organism evidence="8 9">
    <name type="scientific">Gordonia caeni</name>
    <dbReference type="NCBI Taxonomy" id="1007097"/>
    <lineage>
        <taxon>Bacteria</taxon>
        <taxon>Bacillati</taxon>
        <taxon>Actinomycetota</taxon>
        <taxon>Actinomycetes</taxon>
        <taxon>Mycobacteriales</taxon>
        <taxon>Gordoniaceae</taxon>
        <taxon>Gordonia</taxon>
    </lineage>
</organism>
<dbReference type="SUPFAM" id="SSF51735">
    <property type="entry name" value="NAD(P)-binding Rossmann-fold domains"/>
    <property type="match status" value="1"/>
</dbReference>
<keyword evidence="5" id="KW-0560">Oxidoreductase</keyword>
<accession>A0ABP7NV31</accession>
<dbReference type="SMART" id="SM00829">
    <property type="entry name" value="PKS_ER"/>
    <property type="match status" value="1"/>
</dbReference>
<keyword evidence="4 6" id="KW-0862">Zinc</keyword>
<dbReference type="PROSITE" id="PS00059">
    <property type="entry name" value="ADH_ZINC"/>
    <property type="match status" value="1"/>
</dbReference>
<dbReference type="EMBL" id="BAAAZW010000003">
    <property type="protein sequence ID" value="GAA3954568.1"/>
    <property type="molecule type" value="Genomic_DNA"/>
</dbReference>
<evidence type="ECO:0000313" key="9">
    <source>
        <dbReference type="Proteomes" id="UP001418444"/>
    </source>
</evidence>
<dbReference type="InterPro" id="IPR036291">
    <property type="entry name" value="NAD(P)-bd_dom_sf"/>
</dbReference>
<evidence type="ECO:0000256" key="5">
    <source>
        <dbReference type="ARBA" id="ARBA00023002"/>
    </source>
</evidence>
<dbReference type="InterPro" id="IPR020843">
    <property type="entry name" value="ER"/>
</dbReference>
<evidence type="ECO:0000259" key="7">
    <source>
        <dbReference type="SMART" id="SM00829"/>
    </source>
</evidence>
<keyword evidence="9" id="KW-1185">Reference proteome</keyword>
<evidence type="ECO:0000256" key="4">
    <source>
        <dbReference type="ARBA" id="ARBA00022833"/>
    </source>
</evidence>
<dbReference type="InterPro" id="IPR011032">
    <property type="entry name" value="GroES-like_sf"/>
</dbReference>
<dbReference type="PANTHER" id="PTHR43350:SF21">
    <property type="entry name" value="S-NITROSOMYCOTHIOL REDUCTASE MSCR"/>
    <property type="match status" value="1"/>
</dbReference>
<evidence type="ECO:0000256" key="3">
    <source>
        <dbReference type="ARBA" id="ARBA00022723"/>
    </source>
</evidence>
<comment type="cofactor">
    <cofactor evidence="1 6">
        <name>Zn(2+)</name>
        <dbReference type="ChEBI" id="CHEBI:29105"/>
    </cofactor>
</comment>
<dbReference type="Gene3D" id="3.40.50.720">
    <property type="entry name" value="NAD(P)-binding Rossmann-like Domain"/>
    <property type="match status" value="1"/>
</dbReference>
<comment type="similarity">
    <text evidence="2 6">Belongs to the zinc-containing alcohol dehydrogenase family.</text>
</comment>
<proteinExistence type="inferred from homology"/>
<dbReference type="PANTHER" id="PTHR43350">
    <property type="entry name" value="NAD-DEPENDENT ALCOHOL DEHYDROGENASE"/>
    <property type="match status" value="1"/>
</dbReference>
<dbReference type="CDD" id="cd08278">
    <property type="entry name" value="benzyl_alcohol_DH"/>
    <property type="match status" value="1"/>
</dbReference>
<dbReference type="Pfam" id="PF08240">
    <property type="entry name" value="ADH_N"/>
    <property type="match status" value="1"/>
</dbReference>
<dbReference type="InterPro" id="IPR002328">
    <property type="entry name" value="ADH_Zn_CS"/>
</dbReference>
<comment type="caution">
    <text evidence="8">The sequence shown here is derived from an EMBL/GenBank/DDBJ whole genome shotgun (WGS) entry which is preliminary data.</text>
</comment>
<dbReference type="InterPro" id="IPR013154">
    <property type="entry name" value="ADH-like_N"/>
</dbReference>
<gene>
    <name evidence="8" type="ORF">GCM10022231_11260</name>
</gene>
<evidence type="ECO:0000256" key="1">
    <source>
        <dbReference type="ARBA" id="ARBA00001947"/>
    </source>
</evidence>
<evidence type="ECO:0000313" key="8">
    <source>
        <dbReference type="EMBL" id="GAA3954568.1"/>
    </source>
</evidence>
<reference evidence="9" key="1">
    <citation type="journal article" date="2019" name="Int. J. Syst. Evol. Microbiol.">
        <title>The Global Catalogue of Microorganisms (GCM) 10K type strain sequencing project: providing services to taxonomists for standard genome sequencing and annotation.</title>
        <authorList>
            <consortium name="The Broad Institute Genomics Platform"/>
            <consortium name="The Broad Institute Genome Sequencing Center for Infectious Disease"/>
            <person name="Wu L."/>
            <person name="Ma J."/>
        </authorList>
    </citation>
    <scope>NUCLEOTIDE SEQUENCE [LARGE SCALE GENOMIC DNA]</scope>
    <source>
        <strain evidence="9">JCM 16923</strain>
    </source>
</reference>
<evidence type="ECO:0000256" key="2">
    <source>
        <dbReference type="ARBA" id="ARBA00008072"/>
    </source>
</evidence>